<dbReference type="GO" id="GO:0005829">
    <property type="term" value="C:cytosol"/>
    <property type="evidence" value="ECO:0007669"/>
    <property type="project" value="TreeGrafter"/>
</dbReference>
<evidence type="ECO:0000256" key="9">
    <source>
        <dbReference type="ARBA" id="ARBA00017592"/>
    </source>
</evidence>
<keyword evidence="18" id="KW-0511">Multifunctional enzyme</keyword>
<dbReference type="Gene3D" id="1.10.8.770">
    <property type="match status" value="1"/>
</dbReference>
<dbReference type="GO" id="GO:0006555">
    <property type="term" value="P:methionine metabolic process"/>
    <property type="evidence" value="ECO:0007669"/>
    <property type="project" value="UniProtKB-ARBA"/>
</dbReference>
<dbReference type="SUPFAM" id="SSF51735">
    <property type="entry name" value="NAD(P)-binding Rossmann-fold domains"/>
    <property type="match status" value="1"/>
</dbReference>
<evidence type="ECO:0000256" key="6">
    <source>
        <dbReference type="ARBA" id="ARBA00012295"/>
    </source>
</evidence>
<dbReference type="InterPro" id="IPR020630">
    <property type="entry name" value="THF_DH/CycHdrlase_cat_dom"/>
</dbReference>
<evidence type="ECO:0000256" key="19">
    <source>
        <dbReference type="ARBA" id="ARBA00036357"/>
    </source>
</evidence>
<dbReference type="PANTHER" id="PTHR48099:SF5">
    <property type="entry name" value="C-1-TETRAHYDROFOLATE SYNTHASE, CYTOPLASMIC"/>
    <property type="match status" value="1"/>
</dbReference>
<dbReference type="InterPro" id="IPR000672">
    <property type="entry name" value="THF_DH/CycHdrlase"/>
</dbReference>
<comment type="subunit">
    <text evidence="5">Homodimer.</text>
</comment>
<feature type="signal peptide" evidence="21">
    <location>
        <begin position="1"/>
        <end position="22"/>
    </location>
</feature>
<dbReference type="SUPFAM" id="SSF52540">
    <property type="entry name" value="P-loop containing nucleoside triphosphate hydrolases"/>
    <property type="match status" value="1"/>
</dbReference>
<dbReference type="InterPro" id="IPR036291">
    <property type="entry name" value="NAD(P)-bd_dom_sf"/>
</dbReference>
<keyword evidence="21" id="KW-0732">Signal</keyword>
<comment type="pathway">
    <text evidence="2">One-carbon metabolism; tetrahydrofolate interconversion.</text>
</comment>
<evidence type="ECO:0000256" key="3">
    <source>
        <dbReference type="ARBA" id="ARBA00005559"/>
    </source>
</evidence>
<dbReference type="GO" id="GO:0035999">
    <property type="term" value="P:tetrahydrofolate interconversion"/>
    <property type="evidence" value="ECO:0007669"/>
    <property type="project" value="UniProtKB-UniPathway"/>
</dbReference>
<dbReference type="InterPro" id="IPR020628">
    <property type="entry name" value="Formate_THF_ligase_CS"/>
</dbReference>
<dbReference type="AlphaFoldDB" id="A0A1B6ED89"/>
<dbReference type="PANTHER" id="PTHR48099">
    <property type="entry name" value="C-1-TETRAHYDROFOLATE SYNTHASE, CYTOPLASMIC-RELATED"/>
    <property type="match status" value="1"/>
</dbReference>
<dbReference type="CDD" id="cd00477">
    <property type="entry name" value="FTHFS"/>
    <property type="match status" value="1"/>
</dbReference>
<dbReference type="Gene3D" id="3.40.50.720">
    <property type="entry name" value="NAD(P)-binding Rossmann-like Domain"/>
    <property type="match status" value="1"/>
</dbReference>
<dbReference type="InterPro" id="IPR046346">
    <property type="entry name" value="Aminoacid_DH-like_N_sf"/>
</dbReference>
<comment type="similarity">
    <text evidence="3">In the N-terminal section; belongs to the tetrahydrofolate dehydrogenase/cyclohydrolase family.</text>
</comment>
<dbReference type="HAMAP" id="MF_01576">
    <property type="entry name" value="THF_DHG_CYH"/>
    <property type="match status" value="1"/>
</dbReference>
<dbReference type="Gene3D" id="3.40.50.10860">
    <property type="entry name" value="Leucine Dehydrogenase, chain A, domain 1"/>
    <property type="match status" value="1"/>
</dbReference>
<evidence type="ECO:0000256" key="20">
    <source>
        <dbReference type="ARBA" id="ARBA00049033"/>
    </source>
</evidence>
<evidence type="ECO:0000256" key="4">
    <source>
        <dbReference type="ARBA" id="ARBA00006985"/>
    </source>
</evidence>
<dbReference type="FunFam" id="3.40.50.720:FF:000006">
    <property type="entry name" value="Bifunctional protein FolD"/>
    <property type="match status" value="1"/>
</dbReference>
<dbReference type="GO" id="GO:0005524">
    <property type="term" value="F:ATP binding"/>
    <property type="evidence" value="ECO:0007669"/>
    <property type="project" value="UniProtKB-KW"/>
</dbReference>
<dbReference type="EC" id="1.5.1.5" evidence="8"/>
<dbReference type="PROSITE" id="PS00766">
    <property type="entry name" value="THF_DHG_CYH_1"/>
    <property type="match status" value="1"/>
</dbReference>
<evidence type="ECO:0000313" key="24">
    <source>
        <dbReference type="EMBL" id="JAS35909.1"/>
    </source>
</evidence>
<keyword evidence="15" id="KW-0067">ATP-binding</keyword>
<dbReference type="FunFam" id="1.10.8.770:FF:000001">
    <property type="entry name" value="Methylenetetrahydrofolate dehydrogenase (NADP+ dependent) 1 like"/>
    <property type="match status" value="1"/>
</dbReference>
<dbReference type="PROSITE" id="PS00722">
    <property type="entry name" value="FTHFS_2"/>
    <property type="match status" value="1"/>
</dbReference>
<dbReference type="EC" id="6.3.4.3" evidence="6"/>
<reference evidence="24" key="1">
    <citation type="submission" date="2015-12" db="EMBL/GenBank/DDBJ databases">
        <title>De novo transcriptome assembly of four potential Pierce s Disease insect vectors from Arizona vineyards.</title>
        <authorList>
            <person name="Tassone E.E."/>
        </authorList>
    </citation>
    <scope>NUCLEOTIDE SEQUENCE</scope>
</reference>
<dbReference type="FunFam" id="3.10.410.10:FF:000001">
    <property type="entry name" value="Putative formate--tetrahydrofolate ligase"/>
    <property type="match status" value="1"/>
</dbReference>
<accession>A0A1B6ED89</accession>
<evidence type="ECO:0000256" key="15">
    <source>
        <dbReference type="ARBA" id="ARBA00022840"/>
    </source>
</evidence>
<keyword evidence="14" id="KW-0378">Hydrolase</keyword>
<dbReference type="GO" id="GO:0004488">
    <property type="term" value="F:methylenetetrahydrofolate dehydrogenase (NADP+) activity"/>
    <property type="evidence" value="ECO:0007669"/>
    <property type="project" value="UniProtKB-EC"/>
</dbReference>
<evidence type="ECO:0000256" key="7">
    <source>
        <dbReference type="ARBA" id="ARBA00012776"/>
    </source>
</evidence>
<dbReference type="Pfam" id="PF00763">
    <property type="entry name" value="THF_DHG_CYH"/>
    <property type="match status" value="1"/>
</dbReference>
<feature type="domain" description="Tetrahydrofolate dehydrogenase/cyclohydrolase NAD(P)-binding" evidence="23">
    <location>
        <begin position="180"/>
        <end position="327"/>
    </location>
</feature>
<dbReference type="Gene3D" id="3.10.410.10">
    <property type="entry name" value="Formyltetrahydrofolate synthetase, domain 3"/>
    <property type="match status" value="1"/>
</dbReference>
<evidence type="ECO:0000256" key="5">
    <source>
        <dbReference type="ARBA" id="ARBA00011738"/>
    </source>
</evidence>
<feature type="domain" description="Tetrahydrofolate dehydrogenase/cyclohydrolase catalytic" evidence="22">
    <location>
        <begin position="42"/>
        <end position="160"/>
    </location>
</feature>
<evidence type="ECO:0000256" key="21">
    <source>
        <dbReference type="SAM" id="SignalP"/>
    </source>
</evidence>
<evidence type="ECO:0000256" key="18">
    <source>
        <dbReference type="ARBA" id="ARBA00023268"/>
    </source>
</evidence>
<evidence type="ECO:0000256" key="13">
    <source>
        <dbReference type="ARBA" id="ARBA00022741"/>
    </source>
</evidence>
<evidence type="ECO:0000256" key="14">
    <source>
        <dbReference type="ARBA" id="ARBA00022801"/>
    </source>
</evidence>
<comment type="subcellular location">
    <subcellularLocation>
        <location evidence="1">Cytoplasm</location>
    </subcellularLocation>
</comment>
<dbReference type="InterPro" id="IPR020631">
    <property type="entry name" value="THF_DH/CycHdrlase_NAD-bd_dom"/>
</dbReference>
<dbReference type="PROSITE" id="PS00721">
    <property type="entry name" value="FTHFS_1"/>
    <property type="match status" value="1"/>
</dbReference>
<evidence type="ECO:0000256" key="10">
    <source>
        <dbReference type="ARBA" id="ARBA00022490"/>
    </source>
</evidence>
<comment type="similarity">
    <text evidence="4">In the C-terminal section; belongs to the formate--tetrahydrofolate ligase family.</text>
</comment>
<evidence type="ECO:0000256" key="11">
    <source>
        <dbReference type="ARBA" id="ARBA00022563"/>
    </source>
</evidence>
<evidence type="ECO:0000256" key="16">
    <source>
        <dbReference type="ARBA" id="ARBA00022857"/>
    </source>
</evidence>
<dbReference type="InterPro" id="IPR027417">
    <property type="entry name" value="P-loop_NTPase"/>
</dbReference>
<dbReference type="GO" id="GO:0006164">
    <property type="term" value="P:purine nucleotide biosynthetic process"/>
    <property type="evidence" value="ECO:0007669"/>
    <property type="project" value="UniProtKB-ARBA"/>
</dbReference>
<evidence type="ECO:0000259" key="22">
    <source>
        <dbReference type="Pfam" id="PF00763"/>
    </source>
</evidence>
<dbReference type="Pfam" id="PF01268">
    <property type="entry name" value="FTHFS"/>
    <property type="match status" value="1"/>
</dbReference>
<dbReference type="HAMAP" id="MF_01543">
    <property type="entry name" value="FTHFS"/>
    <property type="match status" value="1"/>
</dbReference>
<keyword evidence="10" id="KW-0963">Cytoplasm</keyword>
<dbReference type="Pfam" id="PF02882">
    <property type="entry name" value="THF_DHG_CYH_C"/>
    <property type="match status" value="1"/>
</dbReference>
<proteinExistence type="inferred from homology"/>
<evidence type="ECO:0000256" key="12">
    <source>
        <dbReference type="ARBA" id="ARBA00022598"/>
    </source>
</evidence>
<dbReference type="PROSITE" id="PS00767">
    <property type="entry name" value="THF_DHG_CYH_2"/>
    <property type="match status" value="1"/>
</dbReference>
<dbReference type="FunFam" id="3.40.50.300:FF:000245">
    <property type="entry name" value="C-1-tetrahydrofolate synthase, cytoplasmic"/>
    <property type="match status" value="1"/>
</dbReference>
<dbReference type="GO" id="GO:0009257">
    <property type="term" value="P:10-formyltetrahydrofolate biosynthetic process"/>
    <property type="evidence" value="ECO:0007669"/>
    <property type="project" value="UniProtKB-ARBA"/>
</dbReference>
<evidence type="ECO:0000256" key="17">
    <source>
        <dbReference type="ARBA" id="ARBA00023002"/>
    </source>
</evidence>
<dbReference type="EMBL" id="GEDC01001389">
    <property type="protein sequence ID" value="JAS35909.1"/>
    <property type="molecule type" value="Transcribed_RNA"/>
</dbReference>
<dbReference type="GO" id="GO:0046655">
    <property type="term" value="P:folic acid metabolic process"/>
    <property type="evidence" value="ECO:0007669"/>
    <property type="project" value="UniProtKB-ARBA"/>
</dbReference>
<dbReference type="GO" id="GO:0004477">
    <property type="term" value="F:methenyltetrahydrofolate cyclohydrolase activity"/>
    <property type="evidence" value="ECO:0007669"/>
    <property type="project" value="UniProtKB-EC"/>
</dbReference>
<name>A0A1B6ED89_9HEMI</name>
<feature type="chain" id="PRO_5008582011" description="C-1-tetrahydrofolate synthase, cytoplasmic" evidence="21">
    <location>
        <begin position="23"/>
        <end position="969"/>
    </location>
</feature>
<dbReference type="FunFam" id="3.40.50.300:FF:001123">
    <property type="entry name" value="C-1-tetrahydrofolate synthase, cytoplasmic isoform X2"/>
    <property type="match status" value="1"/>
</dbReference>
<evidence type="ECO:0000256" key="2">
    <source>
        <dbReference type="ARBA" id="ARBA00004777"/>
    </source>
</evidence>
<sequence length="969" mass="104921">MSFKLFMYLILTLVQIKSISLGFIKAHINDNIEENKRMDKIISGNEVSKEIREELKEQITELKKKLPDFQPRLSIVQVGGREDSNVYIRMKIKAASEIGILANHVQLPRSTTQVELLSVLKKLNNNPSIHGIIVQMPLDSEHKIDSHLVTDSVSPDKDVDGLNTINEGKVAVGDLTGFLPCTPNGVMELIRRSGVQIAGSQAVVLGRSKIVGTPVSELLKWSHATVTVCHSKTKNIDKVTSQADILVVGIGQPEFVKGSWVKPGAVVIDCGINAIEDKTKKSGQRLVGDVAFNEAIEVASKITPVPGGVGPMTVAMLMKNTVQSAVRAAQKLQQLSWNISALPLNPKTPVPSDIAIARGQEPKDIASLAQEIGLHPDEYAPYGNKKAKVSLTMLDRFSNRKNGRYVVVVGITPTPLGEGKSTTTIGLAQALHSRKQKNSFACLRQPSMGPTFGIKGGAAGGGYSQVIPMEEFNLHLTGDIHAITVANNLLAAQLDTRIFHEATQSDEALFDRLVPKVKGQRNFSKIQLRRLERLNIQKTDPESFTPEEKKKFARLDIDPATISWSRVVDLNDRFLRKIEIGRSPTEKNMTRETDFSITVSSEIMAVLALAKDIGDMKDRLAKMVVALDKSGLPVTADDLGMTGALAVILKDTIQPTLMQTLEGSPVFVHAGPFANIAHGCSSIIADFMALKLVGPEGYVVTEAGFGSDIGMEKFFDIKCRASGLVTDVVVLVSTVRALKMHGGGPAVTPGKPLDKEYTEENLPLLEKGVANMQKHIENARKFGVPVVVAINAFTTDTPAEYELVKKAAKEAQAEDAVICTHWAEGGKGAEELADAVIKASEKPGQFQYLYNLDLPLKTKIEKIAQEMYGAADIKLSPKAEEKLIALENKGFKNMPICMSKTALSLSGDPNLKGVPKGFTLPVSDVFPSAGAGFIVAMVGSISKMPGLPTRPCIYDIDLDTVTGEIEGLF</sequence>
<comment type="catalytic activity">
    <reaction evidence="20">
        <text>(6S)-5,6,7,8-tetrahydrofolate + formate + ATP = (6R)-10-formyltetrahydrofolate + ADP + phosphate</text>
        <dbReference type="Rhea" id="RHEA:20221"/>
        <dbReference type="ChEBI" id="CHEBI:15740"/>
        <dbReference type="ChEBI" id="CHEBI:30616"/>
        <dbReference type="ChEBI" id="CHEBI:43474"/>
        <dbReference type="ChEBI" id="CHEBI:57453"/>
        <dbReference type="ChEBI" id="CHEBI:195366"/>
        <dbReference type="ChEBI" id="CHEBI:456216"/>
        <dbReference type="EC" id="6.3.4.3"/>
    </reaction>
</comment>
<evidence type="ECO:0000259" key="23">
    <source>
        <dbReference type="Pfam" id="PF02882"/>
    </source>
</evidence>
<keyword evidence="16" id="KW-0521">NADP</keyword>
<dbReference type="PRINTS" id="PR00085">
    <property type="entry name" value="THFDHDRGNASE"/>
</dbReference>
<comment type="catalytic activity">
    <reaction evidence="19">
        <text>(6R)-5,10-methenyltetrahydrofolate + H2O = (6R)-10-formyltetrahydrofolate + H(+)</text>
        <dbReference type="Rhea" id="RHEA:23700"/>
        <dbReference type="ChEBI" id="CHEBI:15377"/>
        <dbReference type="ChEBI" id="CHEBI:15378"/>
        <dbReference type="ChEBI" id="CHEBI:57455"/>
        <dbReference type="ChEBI" id="CHEBI:195366"/>
        <dbReference type="EC" id="3.5.4.9"/>
    </reaction>
</comment>
<keyword evidence="11" id="KW-0554">One-carbon metabolism</keyword>
<dbReference type="CDD" id="cd01080">
    <property type="entry name" value="NAD_bind_m-THF_DH_Cyclohyd"/>
    <property type="match status" value="1"/>
</dbReference>
<dbReference type="FunFam" id="3.40.50.10860:FF:000005">
    <property type="entry name" value="C-1-tetrahydrofolate synthase, cytoplasmic, putative"/>
    <property type="match status" value="1"/>
</dbReference>
<dbReference type="InterPro" id="IPR020867">
    <property type="entry name" value="THF_DH/CycHdrlase_CS"/>
</dbReference>
<keyword evidence="17" id="KW-0560">Oxidoreductase</keyword>
<keyword evidence="13" id="KW-0547">Nucleotide-binding</keyword>
<evidence type="ECO:0000256" key="8">
    <source>
        <dbReference type="ARBA" id="ARBA00012859"/>
    </source>
</evidence>
<dbReference type="UniPathway" id="UPA00193"/>
<dbReference type="Gene3D" id="3.40.50.300">
    <property type="entry name" value="P-loop containing nucleotide triphosphate hydrolases"/>
    <property type="match status" value="2"/>
</dbReference>
<evidence type="ECO:0000256" key="1">
    <source>
        <dbReference type="ARBA" id="ARBA00004496"/>
    </source>
</evidence>
<gene>
    <name evidence="24" type="ORF">g.11388</name>
</gene>
<protein>
    <recommendedName>
        <fullName evidence="9">C-1-tetrahydrofolate synthase, cytoplasmic</fullName>
        <ecNumber evidence="8">1.5.1.5</ecNumber>
        <ecNumber evidence="7">3.5.4.9</ecNumber>
        <ecNumber evidence="6">6.3.4.3</ecNumber>
    </recommendedName>
</protein>
<dbReference type="GO" id="GO:0004329">
    <property type="term" value="F:formate-tetrahydrofolate ligase activity"/>
    <property type="evidence" value="ECO:0007669"/>
    <property type="project" value="UniProtKB-EC"/>
</dbReference>
<organism evidence="24">
    <name type="scientific">Clastoptera arizonana</name>
    <name type="common">Arizona spittle bug</name>
    <dbReference type="NCBI Taxonomy" id="38151"/>
    <lineage>
        <taxon>Eukaryota</taxon>
        <taxon>Metazoa</taxon>
        <taxon>Ecdysozoa</taxon>
        <taxon>Arthropoda</taxon>
        <taxon>Hexapoda</taxon>
        <taxon>Insecta</taxon>
        <taxon>Pterygota</taxon>
        <taxon>Neoptera</taxon>
        <taxon>Paraneoptera</taxon>
        <taxon>Hemiptera</taxon>
        <taxon>Auchenorrhyncha</taxon>
        <taxon>Cercopoidea</taxon>
        <taxon>Clastopteridae</taxon>
        <taxon>Clastoptera</taxon>
    </lineage>
</organism>
<dbReference type="EC" id="3.5.4.9" evidence="7"/>
<dbReference type="SUPFAM" id="SSF53223">
    <property type="entry name" value="Aminoacid dehydrogenase-like, N-terminal domain"/>
    <property type="match status" value="1"/>
</dbReference>
<keyword evidence="12" id="KW-0436">Ligase</keyword>
<dbReference type="InterPro" id="IPR000559">
    <property type="entry name" value="Formate_THF_ligase"/>
</dbReference>